<accession>A0AAW0LS82</accession>
<dbReference type="PROSITE" id="PS51473">
    <property type="entry name" value="GNK2"/>
    <property type="match status" value="3"/>
</dbReference>
<keyword evidence="9" id="KW-1185">Reference proteome</keyword>
<keyword evidence="2" id="KW-0964">Secreted</keyword>
<feature type="domain" description="Gnk2-homologous" evidence="7">
    <location>
        <begin position="26"/>
        <end position="128"/>
    </location>
</feature>
<dbReference type="InterPro" id="IPR050581">
    <property type="entry name" value="CRR_secretory_protein"/>
</dbReference>
<comment type="subcellular location">
    <subcellularLocation>
        <location evidence="1">Secreted</location>
    </subcellularLocation>
</comment>
<feature type="domain" description="Gnk2-homologous" evidence="7">
    <location>
        <begin position="291"/>
        <end position="396"/>
    </location>
</feature>
<feature type="chain" id="PRO_5043833242" evidence="6">
    <location>
        <begin position="25"/>
        <end position="413"/>
    </location>
</feature>
<name>A0AAW0LS82_QUESU</name>
<evidence type="ECO:0000259" key="7">
    <source>
        <dbReference type="PROSITE" id="PS51473"/>
    </source>
</evidence>
<dbReference type="FunFam" id="3.30.430.20:FF:000002">
    <property type="entry name" value="Cysteine-rich receptor-like protein kinase 10"/>
    <property type="match status" value="1"/>
</dbReference>
<keyword evidence="3 6" id="KW-0732">Signal</keyword>
<evidence type="ECO:0000256" key="1">
    <source>
        <dbReference type="ARBA" id="ARBA00004613"/>
    </source>
</evidence>
<protein>
    <submittedName>
        <fullName evidence="8">Cysteine-rich repeat secretory protein 38</fullName>
    </submittedName>
</protein>
<reference evidence="8 9" key="1">
    <citation type="journal article" date="2018" name="Sci. Data">
        <title>The draft genome sequence of cork oak.</title>
        <authorList>
            <person name="Ramos A.M."/>
            <person name="Usie A."/>
            <person name="Barbosa P."/>
            <person name="Barros P.M."/>
            <person name="Capote T."/>
            <person name="Chaves I."/>
            <person name="Simoes F."/>
            <person name="Abreu I."/>
            <person name="Carrasquinho I."/>
            <person name="Faro C."/>
            <person name="Guimaraes J.B."/>
            <person name="Mendonca D."/>
            <person name="Nobrega F."/>
            <person name="Rodrigues L."/>
            <person name="Saibo N.J.M."/>
            <person name="Varela M.C."/>
            <person name="Egas C."/>
            <person name="Matos J."/>
            <person name="Miguel C.M."/>
            <person name="Oliveira M.M."/>
            <person name="Ricardo C.P."/>
            <person name="Goncalves S."/>
        </authorList>
    </citation>
    <scope>NUCLEOTIDE SEQUENCE [LARGE SCALE GENOMIC DNA]</scope>
    <source>
        <strain evidence="9">cv. HL8</strain>
    </source>
</reference>
<feature type="signal peptide" evidence="6">
    <location>
        <begin position="1"/>
        <end position="24"/>
    </location>
</feature>
<dbReference type="AlphaFoldDB" id="A0AAW0LS82"/>
<keyword evidence="4" id="KW-0677">Repeat</keyword>
<dbReference type="InterPro" id="IPR002902">
    <property type="entry name" value="GNK2"/>
</dbReference>
<evidence type="ECO:0000256" key="6">
    <source>
        <dbReference type="SAM" id="SignalP"/>
    </source>
</evidence>
<evidence type="ECO:0000256" key="2">
    <source>
        <dbReference type="ARBA" id="ARBA00022525"/>
    </source>
</evidence>
<proteinExistence type="inferred from homology"/>
<comment type="caution">
    <text evidence="8">The sequence shown here is derived from an EMBL/GenBank/DDBJ whole genome shotgun (WGS) entry which is preliminary data.</text>
</comment>
<dbReference type="InterPro" id="IPR038408">
    <property type="entry name" value="GNK2_sf"/>
</dbReference>
<dbReference type="EMBL" id="PKMF04000060">
    <property type="protein sequence ID" value="KAK7853898.1"/>
    <property type="molecule type" value="Genomic_DNA"/>
</dbReference>
<organism evidence="8 9">
    <name type="scientific">Quercus suber</name>
    <name type="common">Cork oak</name>
    <dbReference type="NCBI Taxonomy" id="58331"/>
    <lineage>
        <taxon>Eukaryota</taxon>
        <taxon>Viridiplantae</taxon>
        <taxon>Streptophyta</taxon>
        <taxon>Embryophyta</taxon>
        <taxon>Tracheophyta</taxon>
        <taxon>Spermatophyta</taxon>
        <taxon>Magnoliopsida</taxon>
        <taxon>eudicotyledons</taxon>
        <taxon>Gunneridae</taxon>
        <taxon>Pentapetalae</taxon>
        <taxon>rosids</taxon>
        <taxon>fabids</taxon>
        <taxon>Fagales</taxon>
        <taxon>Fagaceae</taxon>
        <taxon>Quercus</taxon>
    </lineage>
</organism>
<dbReference type="Pfam" id="PF01657">
    <property type="entry name" value="Stress-antifung"/>
    <property type="match status" value="4"/>
</dbReference>
<evidence type="ECO:0000313" key="8">
    <source>
        <dbReference type="EMBL" id="KAK7853898.1"/>
    </source>
</evidence>
<dbReference type="PANTHER" id="PTHR32411:SF43">
    <property type="entry name" value="CYSTEINE-RICH REPEAT SECRETORY PROTEIN 38"/>
    <property type="match status" value="1"/>
</dbReference>
<evidence type="ECO:0000256" key="5">
    <source>
        <dbReference type="ARBA" id="ARBA00038515"/>
    </source>
</evidence>
<evidence type="ECO:0000256" key="3">
    <source>
        <dbReference type="ARBA" id="ARBA00022729"/>
    </source>
</evidence>
<comment type="similarity">
    <text evidence="5">Belongs to the cysteine-rich repeat secretory protein family.</text>
</comment>
<evidence type="ECO:0000256" key="4">
    <source>
        <dbReference type="ARBA" id="ARBA00022737"/>
    </source>
</evidence>
<dbReference type="GO" id="GO:0005576">
    <property type="term" value="C:extracellular region"/>
    <property type="evidence" value="ECO:0007669"/>
    <property type="project" value="UniProtKB-SubCell"/>
</dbReference>
<dbReference type="Gene3D" id="3.30.430.20">
    <property type="entry name" value="Gnk2 domain, C-X8-C-X2-C motif"/>
    <property type="match status" value="4"/>
</dbReference>
<dbReference type="Proteomes" id="UP000237347">
    <property type="component" value="Unassembled WGS sequence"/>
</dbReference>
<sequence>MSSSHFTFSIYLLTFALFLQTIFGASPLFHFCSSSENFTTNDPYGSNLKKLLGNLYYQTPLLGFGLGSVGSYPYQTNGLALCRGDVATTDCKTCVNEARNEIHKLCPYNKGAIIWYDNCLVKHLNKDFFGQIDNQNKFYMYNLRNVSEPTTFNEKTRKLLSLLAKEASVTPKLYAVGELELGESKKLYGLAQCTRDLSNSDCFKCLDGVIGELPRCCDGKEGGRVVVGWFAVVVAFPFCRGDVATTDCKTCANEASNEIHRLCPYNKGAIIWYDNCLVKYLNKDFFGQIDNQNKFYMYNLRNVSEPTTLNGKTRELLSLLAKKASVTPKLYAVGELELGESKKLYGLIQCTRDLSNSDCFKCLDGAIGELPRCCDGKGGKVDVGRSCNIRYEIYPFVSAQIMYVLGFNAIHMS</sequence>
<dbReference type="CDD" id="cd23509">
    <property type="entry name" value="Gnk2-like"/>
    <property type="match status" value="3"/>
</dbReference>
<feature type="domain" description="Gnk2-homologous" evidence="7">
    <location>
        <begin position="134"/>
        <end position="241"/>
    </location>
</feature>
<dbReference type="PANTHER" id="PTHR32411">
    <property type="entry name" value="CYSTEINE-RICH REPEAT SECRETORY PROTEIN 38-RELATED"/>
    <property type="match status" value="1"/>
</dbReference>
<gene>
    <name evidence="8" type="primary">CRRSP38_4</name>
    <name evidence="8" type="ORF">CFP56_034106</name>
</gene>
<evidence type="ECO:0000313" key="9">
    <source>
        <dbReference type="Proteomes" id="UP000237347"/>
    </source>
</evidence>